<dbReference type="PIRSF" id="PIRSF005087">
    <property type="entry name" value="NrdI"/>
    <property type="match status" value="1"/>
</dbReference>
<comment type="caution">
    <text evidence="4">The sequence shown here is derived from an EMBL/GenBank/DDBJ whole genome shotgun (WGS) entry which is preliminary data.</text>
</comment>
<gene>
    <name evidence="3 4" type="primary">nrdI</name>
    <name evidence="4" type="ORF">GCM10007380_24020</name>
</gene>
<keyword evidence="5" id="KW-1185">Reference proteome</keyword>
<dbReference type="PANTHER" id="PTHR37297">
    <property type="entry name" value="PROTEIN NRDI"/>
    <property type="match status" value="1"/>
</dbReference>
<protein>
    <recommendedName>
        <fullName evidence="3">Protein NrdI</fullName>
    </recommendedName>
</protein>
<dbReference type="HAMAP" id="MF_00128">
    <property type="entry name" value="NrdI"/>
    <property type="match status" value="1"/>
</dbReference>
<dbReference type="SUPFAM" id="SSF52218">
    <property type="entry name" value="Flavoproteins"/>
    <property type="match status" value="1"/>
</dbReference>
<name>A0A8J3APY1_9BACI</name>
<dbReference type="PANTHER" id="PTHR37297:SF1">
    <property type="entry name" value="PROTEIN NRDI"/>
    <property type="match status" value="1"/>
</dbReference>
<evidence type="ECO:0000256" key="3">
    <source>
        <dbReference type="HAMAP-Rule" id="MF_00128"/>
    </source>
</evidence>
<dbReference type="Proteomes" id="UP000626244">
    <property type="component" value="Unassembled WGS sequence"/>
</dbReference>
<accession>A0A8J3APY1</accession>
<sequence length="119" mass="13449">MVIVYSSMTGNVKRFVNKIRMPSIQIKDGLKIEEPYILVTYTTGFGSVPDNVHHFLEKNSNYLRAVSASGNRNWGDLFAASADKIAKTYNVPVLSKFEMSGTSRDIQYFLEGVEKLETY</sequence>
<dbReference type="InterPro" id="IPR020852">
    <property type="entry name" value="RNR_Ib_NrdI_bac"/>
</dbReference>
<dbReference type="AlphaFoldDB" id="A0A8J3APY1"/>
<dbReference type="EMBL" id="BMHB01000001">
    <property type="protein sequence ID" value="GGI14651.1"/>
    <property type="molecule type" value="Genomic_DNA"/>
</dbReference>
<evidence type="ECO:0000256" key="1">
    <source>
        <dbReference type="ARBA" id="ARBA00003999"/>
    </source>
</evidence>
<evidence type="ECO:0000313" key="4">
    <source>
        <dbReference type="EMBL" id="GGI14651.1"/>
    </source>
</evidence>
<reference evidence="5" key="1">
    <citation type="journal article" date="2019" name="Int. J. Syst. Evol. Microbiol.">
        <title>The Global Catalogue of Microorganisms (GCM) 10K type strain sequencing project: providing services to taxonomists for standard genome sequencing and annotation.</title>
        <authorList>
            <consortium name="The Broad Institute Genomics Platform"/>
            <consortium name="The Broad Institute Genome Sequencing Center for Infectious Disease"/>
            <person name="Wu L."/>
            <person name="Ma J."/>
        </authorList>
    </citation>
    <scope>NUCLEOTIDE SEQUENCE [LARGE SCALE GENOMIC DNA]</scope>
    <source>
        <strain evidence="5">CGMCC 1.14993</strain>
    </source>
</reference>
<dbReference type="GO" id="GO:0010181">
    <property type="term" value="F:FMN binding"/>
    <property type="evidence" value="ECO:0007669"/>
    <property type="project" value="InterPro"/>
</dbReference>
<dbReference type="InterPro" id="IPR029039">
    <property type="entry name" value="Flavoprotein-like_sf"/>
</dbReference>
<dbReference type="OrthoDB" id="350535at2"/>
<dbReference type="RefSeq" id="WP_088000125.1">
    <property type="nucleotide sequence ID" value="NZ_BMHB01000001.1"/>
</dbReference>
<dbReference type="Gene3D" id="3.40.50.360">
    <property type="match status" value="1"/>
</dbReference>
<evidence type="ECO:0000256" key="2">
    <source>
        <dbReference type="ARBA" id="ARBA00009942"/>
    </source>
</evidence>
<evidence type="ECO:0000313" key="5">
    <source>
        <dbReference type="Proteomes" id="UP000626244"/>
    </source>
</evidence>
<comment type="similarity">
    <text evidence="2 3">Belongs to the NrdI family.</text>
</comment>
<organism evidence="4 5">
    <name type="scientific">Gottfriedia solisilvae</name>
    <dbReference type="NCBI Taxonomy" id="1516104"/>
    <lineage>
        <taxon>Bacteria</taxon>
        <taxon>Bacillati</taxon>
        <taxon>Bacillota</taxon>
        <taxon>Bacilli</taxon>
        <taxon>Bacillales</taxon>
        <taxon>Bacillaceae</taxon>
        <taxon>Gottfriedia</taxon>
    </lineage>
</organism>
<proteinExistence type="inferred from homology"/>
<comment type="function">
    <text evidence="1 3">Probably involved in ribonucleotide reductase function.</text>
</comment>
<dbReference type="NCBIfam" id="TIGR00333">
    <property type="entry name" value="nrdI"/>
    <property type="match status" value="1"/>
</dbReference>
<dbReference type="Pfam" id="PF07972">
    <property type="entry name" value="Flavodoxin_NdrI"/>
    <property type="match status" value="1"/>
</dbReference>
<dbReference type="InterPro" id="IPR004465">
    <property type="entry name" value="RNR_NrdI"/>
</dbReference>